<reference evidence="4" key="3">
    <citation type="submission" date="2023-05" db="EMBL/GenBank/DDBJ databases">
        <authorList>
            <person name="Smith C.H."/>
        </authorList>
    </citation>
    <scope>NUCLEOTIDE SEQUENCE</scope>
    <source>
        <strain evidence="4">CHS0354</strain>
        <tissue evidence="4">Mantle</tissue>
    </source>
</reference>
<protein>
    <recommendedName>
        <fullName evidence="6">VWFA domain-containing protein</fullName>
    </recommendedName>
</protein>
<feature type="domain" description="MIB/HERC2" evidence="3">
    <location>
        <begin position="1156"/>
        <end position="1229"/>
    </location>
</feature>
<dbReference type="InterPro" id="IPR037252">
    <property type="entry name" value="Mib_Herc2_sf"/>
</dbReference>
<dbReference type="EMBL" id="JAEAOA010002216">
    <property type="protein sequence ID" value="KAK3606232.1"/>
    <property type="molecule type" value="Genomic_DNA"/>
</dbReference>
<reference evidence="4" key="1">
    <citation type="journal article" date="2021" name="Genome Biol. Evol.">
        <title>A High-Quality Reference Genome for a Parasitic Bivalve with Doubly Uniparental Inheritance (Bivalvia: Unionida).</title>
        <authorList>
            <person name="Smith C.H."/>
        </authorList>
    </citation>
    <scope>NUCLEOTIDE SEQUENCE</scope>
    <source>
        <strain evidence="4">CHS0354</strain>
    </source>
</reference>
<evidence type="ECO:0000259" key="2">
    <source>
        <dbReference type="PROSITE" id="PS50234"/>
    </source>
</evidence>
<evidence type="ECO:0008006" key="6">
    <source>
        <dbReference type="Google" id="ProtNLM"/>
    </source>
</evidence>
<dbReference type="InterPro" id="IPR002035">
    <property type="entry name" value="VWF_A"/>
</dbReference>
<dbReference type="Proteomes" id="UP001195483">
    <property type="component" value="Unassembled WGS sequence"/>
</dbReference>
<dbReference type="SMART" id="SM00327">
    <property type="entry name" value="VWA"/>
    <property type="match status" value="1"/>
</dbReference>
<feature type="region of interest" description="Disordered" evidence="1">
    <location>
        <begin position="636"/>
        <end position="668"/>
    </location>
</feature>
<feature type="compositionally biased region" description="Polar residues" evidence="1">
    <location>
        <begin position="516"/>
        <end position="541"/>
    </location>
</feature>
<proteinExistence type="predicted"/>
<dbReference type="CDD" id="cd00198">
    <property type="entry name" value="vWFA"/>
    <property type="match status" value="1"/>
</dbReference>
<evidence type="ECO:0000313" key="4">
    <source>
        <dbReference type="EMBL" id="KAK3606232.1"/>
    </source>
</evidence>
<name>A0AAE0T9C2_9BIVA</name>
<dbReference type="GO" id="GO:0004842">
    <property type="term" value="F:ubiquitin-protein transferase activity"/>
    <property type="evidence" value="ECO:0007669"/>
    <property type="project" value="InterPro"/>
</dbReference>
<keyword evidence="5" id="KW-1185">Reference proteome</keyword>
<dbReference type="GO" id="GO:0016567">
    <property type="term" value="P:protein ubiquitination"/>
    <property type="evidence" value="ECO:0007669"/>
    <property type="project" value="InterPro"/>
</dbReference>
<feature type="compositionally biased region" description="Basic and acidic residues" evidence="1">
    <location>
        <begin position="585"/>
        <end position="595"/>
    </location>
</feature>
<dbReference type="SUPFAM" id="SSF159034">
    <property type="entry name" value="Mib/herc2 domain-like"/>
    <property type="match status" value="2"/>
</dbReference>
<dbReference type="Gene3D" id="2.30.30.40">
    <property type="entry name" value="SH3 Domains"/>
    <property type="match status" value="2"/>
</dbReference>
<evidence type="ECO:0000313" key="5">
    <source>
        <dbReference type="Proteomes" id="UP001195483"/>
    </source>
</evidence>
<sequence>MATSRKSELPNQDPVRKPNKNCMIRTTDGTKTKTETSVTKDQQLADDSVSLDLQINLLSQIREAFTYVNEINERNRQIINKLDHFQNNSFDEQDLPNNGKEITHCEFQERNEVQCLMETDKRSDCARAIETADKLSSTLDAFCKCFQAQISLERRPTSASQSNSDKFDPLSVVFRSGLRRKHIYREDDNRVVLFLFGDIHQDRKSPSVVQAPNVSKVIHISRTKNPKADKLQQYLGSSKPTTTTNLTAATTKEGHSASTSTMQMTATALTTKPTTVGTTIKIATKEKPERATSQACPSAGNITGQLRRSQTNIRHDNRLVSYEAQVERRAYKPLDKNKNDGAFHAGSRQNRFNGFKYTGYQFVTDEKRVLMSEPIIPKEHMSSEQGSENPGDYRLGSQQTHIAEERVHSRNMLSSLDSMKIHTNANETRFAEDVGKGRKYDKRQASLPKQLKGIMDTQDRVCSSEIPKKCDSVEGNISKLWMKQTDTNSTESAITSTKKYNRQEADGRKMIREDSMSTSELSRAQGNSKDTFSTIDSSMNKNNDKSVRHTSELLKKESVTTDTLLAIKPPIKQGIATDKMSSSEVSKKQHDDIKKSNSKPLTKYIDSKGTVSTSDLSANITQAEETAFAMELSKTRVATGDGIPPSQRSKEDKPGKSKSNSSIKPTGIMIDSAQGKSLNEASKHYTHRSHQVTVKNPAEIAPREQEEAAQGLDLMPFVQQYWGMCSGNSDIGTQLDAVGMKMELLNPDDNDPSKPLKFKYKLENLGLEQIVEVKMSDMLALQNQVGSQPLQSLSFVDLNYWPKFCEEEVQKGKRYRIDDDSIDTVLCIDISSSMKGEAWGQAMDFAKNFVRGIKANPPINVGVQEKIALVTFGHMTKIHKHLTTDYDGILRLIDHLYPDGPSPMGPGLLLCASAIEACGKTLLMQGLTVFPRIIMITDGIPTSAIMLKGPDITVVENLEQTNVEVIISASRVQVDFQLFCVPVGDSRLDFLKTISKCTGGKVVNAGNWKKLVRWSRNLNVASRYIDSFKRSESTVFFERLQKENSHLSSRELGEIRKLLKESKDMGVNTSIKKQLFSVAADNGNGQLDIPIGTRVRRGPDWSRGDEDGYGPGTVIGKTSANGQLQIVWDWSKSRRNIHIYRYGQDIIEIVPVNEPRILSTGENMAVGCYVERGRDWKHGNEDGGPGNIGVVTYFDTQTEIVDVIWPNGGVFIYKFGNNGRFEIRVSSLSVQPRNIFEIPANVHGGISGTGEQFVDQINQQNRFALALPSDRTSKQPNAQKKRGNKNQ</sequence>
<feature type="region of interest" description="Disordered" evidence="1">
    <location>
        <begin position="512"/>
        <end position="548"/>
    </location>
</feature>
<evidence type="ECO:0000256" key="1">
    <source>
        <dbReference type="SAM" id="MobiDB-lite"/>
    </source>
</evidence>
<dbReference type="Gene3D" id="3.40.50.410">
    <property type="entry name" value="von Willebrand factor, type A domain"/>
    <property type="match status" value="1"/>
</dbReference>
<feature type="compositionally biased region" description="Basic and acidic residues" evidence="1">
    <location>
        <begin position="1097"/>
        <end position="1106"/>
    </location>
</feature>
<dbReference type="SUPFAM" id="SSF53300">
    <property type="entry name" value="vWA-like"/>
    <property type="match status" value="1"/>
</dbReference>
<reference evidence="4" key="2">
    <citation type="journal article" date="2021" name="Genome Biol. Evol.">
        <title>Developing a high-quality reference genome for a parasitic bivalve with doubly uniparental inheritance (Bivalvia: Unionida).</title>
        <authorList>
            <person name="Smith C.H."/>
        </authorList>
    </citation>
    <scope>NUCLEOTIDE SEQUENCE</scope>
    <source>
        <strain evidence="4">CHS0354</strain>
        <tissue evidence="4">Mantle</tissue>
    </source>
</reference>
<dbReference type="Pfam" id="PF13519">
    <property type="entry name" value="VWA_2"/>
    <property type="match status" value="1"/>
</dbReference>
<feature type="domain" description="VWFA" evidence="2">
    <location>
        <begin position="823"/>
        <end position="1018"/>
    </location>
</feature>
<feature type="region of interest" description="Disordered" evidence="1">
    <location>
        <begin position="1"/>
        <end position="37"/>
    </location>
</feature>
<feature type="region of interest" description="Disordered" evidence="1">
    <location>
        <begin position="1267"/>
        <end position="1287"/>
    </location>
</feature>
<dbReference type="GO" id="GO:0046872">
    <property type="term" value="F:metal ion binding"/>
    <property type="evidence" value="ECO:0007669"/>
    <property type="project" value="InterPro"/>
</dbReference>
<accession>A0AAE0T9C2</accession>
<dbReference type="PROSITE" id="PS50234">
    <property type="entry name" value="VWFA"/>
    <property type="match status" value="1"/>
</dbReference>
<evidence type="ECO:0000259" key="3">
    <source>
        <dbReference type="PROSITE" id="PS51416"/>
    </source>
</evidence>
<dbReference type="PROSITE" id="PS51416">
    <property type="entry name" value="MIB_HERC2"/>
    <property type="match status" value="1"/>
</dbReference>
<dbReference type="InterPro" id="IPR010606">
    <property type="entry name" value="Mib_Herc2"/>
</dbReference>
<comment type="caution">
    <text evidence="4">The sequence shown here is derived from an EMBL/GenBank/DDBJ whole genome shotgun (WGS) entry which is preliminary data.</text>
</comment>
<feature type="region of interest" description="Disordered" evidence="1">
    <location>
        <begin position="1089"/>
        <end position="1108"/>
    </location>
</feature>
<dbReference type="Pfam" id="PF06701">
    <property type="entry name" value="MIB_HERC2"/>
    <property type="match status" value="1"/>
</dbReference>
<gene>
    <name evidence="4" type="ORF">CHS0354_037908</name>
</gene>
<feature type="region of interest" description="Disordered" evidence="1">
    <location>
        <begin position="575"/>
        <end position="606"/>
    </location>
</feature>
<organism evidence="4 5">
    <name type="scientific">Potamilus streckersoni</name>
    <dbReference type="NCBI Taxonomy" id="2493646"/>
    <lineage>
        <taxon>Eukaryota</taxon>
        <taxon>Metazoa</taxon>
        <taxon>Spiralia</taxon>
        <taxon>Lophotrochozoa</taxon>
        <taxon>Mollusca</taxon>
        <taxon>Bivalvia</taxon>
        <taxon>Autobranchia</taxon>
        <taxon>Heteroconchia</taxon>
        <taxon>Palaeoheterodonta</taxon>
        <taxon>Unionida</taxon>
        <taxon>Unionoidea</taxon>
        <taxon>Unionidae</taxon>
        <taxon>Ambleminae</taxon>
        <taxon>Lampsilini</taxon>
        <taxon>Potamilus</taxon>
    </lineage>
</organism>
<dbReference type="InterPro" id="IPR036465">
    <property type="entry name" value="vWFA_dom_sf"/>
</dbReference>